<evidence type="ECO:0000256" key="11">
    <source>
        <dbReference type="ARBA" id="ARBA00073574"/>
    </source>
</evidence>
<dbReference type="InterPro" id="IPR034192">
    <property type="entry name" value="SREK1_RRM2"/>
</dbReference>
<evidence type="ECO:0000256" key="10">
    <source>
        <dbReference type="ARBA" id="ARBA00058989"/>
    </source>
</evidence>
<accession>H0YXL2</accession>
<evidence type="ECO:0000256" key="13">
    <source>
        <dbReference type="ARBA" id="ARBA00080569"/>
    </source>
</evidence>
<evidence type="ECO:0000256" key="5">
    <source>
        <dbReference type="ARBA" id="ARBA00022728"/>
    </source>
</evidence>
<keyword evidence="18" id="KW-1185">Reference proteome</keyword>
<keyword evidence="9" id="KW-0539">Nucleus</keyword>
<evidence type="ECO:0000256" key="9">
    <source>
        <dbReference type="ARBA" id="ARBA00023242"/>
    </source>
</evidence>
<dbReference type="Ensembl" id="ENSTGUT00000003067.2">
    <property type="protein sequence ID" value="ENSTGUP00000003038.2"/>
    <property type="gene ID" value="ENSTGUG00000002935.2"/>
</dbReference>
<feature type="region of interest" description="Disordered" evidence="15">
    <location>
        <begin position="183"/>
        <end position="394"/>
    </location>
</feature>
<keyword evidence="5" id="KW-0747">Spliceosome</keyword>
<gene>
    <name evidence="17" type="primary">SREK1</name>
</gene>
<feature type="compositionally biased region" description="Basic and acidic residues" evidence="15">
    <location>
        <begin position="342"/>
        <end position="373"/>
    </location>
</feature>
<evidence type="ECO:0000256" key="12">
    <source>
        <dbReference type="ARBA" id="ARBA00076771"/>
    </source>
</evidence>
<dbReference type="Gene3D" id="3.30.70.330">
    <property type="match status" value="1"/>
</dbReference>
<comment type="similarity">
    <text evidence="2">Belongs to the splicing factor SR family.</text>
</comment>
<dbReference type="GO" id="GO:0008380">
    <property type="term" value="P:RNA splicing"/>
    <property type="evidence" value="ECO:0007669"/>
    <property type="project" value="UniProtKB-KW"/>
</dbReference>
<evidence type="ECO:0000256" key="6">
    <source>
        <dbReference type="ARBA" id="ARBA00022737"/>
    </source>
</evidence>
<feature type="compositionally biased region" description="Polar residues" evidence="15">
    <location>
        <begin position="374"/>
        <end position="386"/>
    </location>
</feature>
<evidence type="ECO:0000256" key="7">
    <source>
        <dbReference type="ARBA" id="ARBA00022884"/>
    </source>
</evidence>
<dbReference type="AlphaFoldDB" id="H0YXL2"/>
<dbReference type="HOGENOM" id="CLU_030029_2_0_1"/>
<reference evidence="17" key="2">
    <citation type="submission" date="2025-08" db="UniProtKB">
        <authorList>
            <consortium name="Ensembl"/>
        </authorList>
    </citation>
    <scope>IDENTIFICATION</scope>
</reference>
<dbReference type="PROSITE" id="PS50102">
    <property type="entry name" value="RRM"/>
    <property type="match status" value="1"/>
</dbReference>
<proteinExistence type="inferred from homology"/>
<sequence length="394" mass="46086">CYIEKGTDGAIPAAALDPNITALGEIPQPPIMGNVDPSKIDEIRRTVYVGNLNSQTTTADQLLEFFKQVGEVKFVRMAGDETQPTRFAFVEFADQNSVPRALAFNGVMFGDRPLKINHSNNAIVKPPEMTPQAAAKELEEVMKRVREAQSFISAAIEPGRYIVLITEQAHSVFTLVHISNSIFRHKRRKDRDRDKEKDRDRGKDRERERDKERNREKDKERDKERSKDRERARDKDRDKDKDREKEKEKDKDKEKDKEEVDQNKEKEDTEKEGEKDREKIKDKEGDKDKGGEKEKDRDKEKEKDGDREKEREKERDDKKKKDKRSRTPPRSYSSSRRSRSSSRFDKDNNKEDQNSETDKEVDNRDTQRTDEVKLQQNGNCQPNEENLSVKMEEV</sequence>
<comment type="subcellular location">
    <subcellularLocation>
        <location evidence="1">Nucleus</location>
    </subcellularLocation>
</comment>
<evidence type="ECO:0000256" key="1">
    <source>
        <dbReference type="ARBA" id="ARBA00004123"/>
    </source>
</evidence>
<dbReference type="CDD" id="cd12260">
    <property type="entry name" value="RRM2_SREK1"/>
    <property type="match status" value="1"/>
</dbReference>
<evidence type="ECO:0000256" key="3">
    <source>
        <dbReference type="ARBA" id="ARBA00022553"/>
    </source>
</evidence>
<dbReference type="GO" id="GO:0003723">
    <property type="term" value="F:RNA binding"/>
    <property type="evidence" value="ECO:0007669"/>
    <property type="project" value="UniProtKB-UniRule"/>
</dbReference>
<keyword evidence="4" id="KW-0507">mRNA processing</keyword>
<reference evidence="17" key="3">
    <citation type="submission" date="2025-09" db="UniProtKB">
        <authorList>
            <consortium name="Ensembl"/>
        </authorList>
    </citation>
    <scope>IDENTIFICATION</scope>
</reference>
<protein>
    <recommendedName>
        <fullName evidence="11">Splicing regulatory glutamine/lysine-rich protein 1</fullName>
    </recommendedName>
    <alternativeName>
        <fullName evidence="12">Serine/arginine-rich-splicing regulatory protein 86</fullName>
    </alternativeName>
    <alternativeName>
        <fullName evidence="13">Splicing factor, arginine/serine-rich 12</fullName>
    </alternativeName>
</protein>
<dbReference type="FunFam" id="3.30.70.330:FF:000142">
    <property type="entry name" value="splicing regulatory glutamine/lysine-rich protein 1 isoform X1"/>
    <property type="match status" value="1"/>
</dbReference>
<feature type="compositionally biased region" description="Basic and acidic residues" evidence="15">
    <location>
        <begin position="191"/>
        <end position="319"/>
    </location>
</feature>
<keyword evidence="3" id="KW-0597">Phosphoprotein</keyword>
<dbReference type="Proteomes" id="UP000007754">
    <property type="component" value="Chromosome Z"/>
</dbReference>
<dbReference type="SUPFAM" id="SSF54928">
    <property type="entry name" value="RNA-binding domain, RBD"/>
    <property type="match status" value="1"/>
</dbReference>
<dbReference type="GO" id="GO:0006397">
    <property type="term" value="P:mRNA processing"/>
    <property type="evidence" value="ECO:0007669"/>
    <property type="project" value="UniProtKB-KW"/>
</dbReference>
<dbReference type="SMART" id="SM00360">
    <property type="entry name" value="RRM"/>
    <property type="match status" value="1"/>
</dbReference>
<name>H0YXL2_TAEGU</name>
<dbReference type="InterPro" id="IPR035979">
    <property type="entry name" value="RBD_domain_sf"/>
</dbReference>
<feature type="domain" description="RRM" evidence="16">
    <location>
        <begin position="45"/>
        <end position="121"/>
    </location>
</feature>
<dbReference type="STRING" id="59729.ENSTGUP00000020601"/>
<reference evidence="17 18" key="1">
    <citation type="journal article" date="2010" name="Nature">
        <title>The genome of a songbird.</title>
        <authorList>
            <person name="Warren W.C."/>
            <person name="Clayton D.F."/>
            <person name="Ellegren H."/>
            <person name="Arnold A.P."/>
            <person name="Hillier L.W."/>
            <person name="Kunstner A."/>
            <person name="Searle S."/>
            <person name="White S."/>
            <person name="Vilella A.J."/>
            <person name="Fairley S."/>
            <person name="Heger A."/>
            <person name="Kong L."/>
            <person name="Ponting C.P."/>
            <person name="Jarvis E.D."/>
            <person name="Mello C.V."/>
            <person name="Minx P."/>
            <person name="Lovell P."/>
            <person name="Velho T.A."/>
            <person name="Ferris M."/>
            <person name="Balakrishnan C.N."/>
            <person name="Sinha S."/>
            <person name="Blatti C."/>
            <person name="London S.E."/>
            <person name="Li Y."/>
            <person name="Lin Y.C."/>
            <person name="George J."/>
            <person name="Sweedler J."/>
            <person name="Southey B."/>
            <person name="Gunaratne P."/>
            <person name="Watson M."/>
            <person name="Nam K."/>
            <person name="Backstrom N."/>
            <person name="Smeds L."/>
            <person name="Nabholz B."/>
            <person name="Itoh Y."/>
            <person name="Whitney O."/>
            <person name="Pfenning A.R."/>
            <person name="Howard J."/>
            <person name="Volker M."/>
            <person name="Skinner B.M."/>
            <person name="Griffin D.K."/>
            <person name="Ye L."/>
            <person name="McLaren W.M."/>
            <person name="Flicek P."/>
            <person name="Quesada V."/>
            <person name="Velasco G."/>
            <person name="Lopez-Otin C."/>
            <person name="Puente X.S."/>
            <person name="Olender T."/>
            <person name="Lancet D."/>
            <person name="Smit A.F."/>
            <person name="Hubley R."/>
            <person name="Konkel M.K."/>
            <person name="Walker J.A."/>
            <person name="Batzer M.A."/>
            <person name="Gu W."/>
            <person name="Pollock D.D."/>
            <person name="Chen L."/>
            <person name="Cheng Z."/>
            <person name="Eichler E.E."/>
            <person name="Stapley J."/>
            <person name="Slate J."/>
            <person name="Ekblom R."/>
            <person name="Birkhead T."/>
            <person name="Burke T."/>
            <person name="Burt D."/>
            <person name="Scharff C."/>
            <person name="Adam I."/>
            <person name="Richard H."/>
            <person name="Sultan M."/>
            <person name="Soldatov A."/>
            <person name="Lehrach H."/>
            <person name="Edwards S.V."/>
            <person name="Yang S.P."/>
            <person name="Li X."/>
            <person name="Graves T."/>
            <person name="Fulton L."/>
            <person name="Nelson J."/>
            <person name="Chinwalla A."/>
            <person name="Hou S."/>
            <person name="Mardis E.R."/>
            <person name="Wilson R.K."/>
        </authorList>
    </citation>
    <scope>NUCLEOTIDE SEQUENCE [LARGE SCALE GENOMIC DNA]</scope>
</reference>
<keyword evidence="6" id="KW-0677">Repeat</keyword>
<dbReference type="GO" id="GO:0005681">
    <property type="term" value="C:spliceosomal complex"/>
    <property type="evidence" value="ECO:0007669"/>
    <property type="project" value="UniProtKB-KW"/>
</dbReference>
<evidence type="ECO:0000313" key="18">
    <source>
        <dbReference type="Proteomes" id="UP000007754"/>
    </source>
</evidence>
<evidence type="ECO:0000256" key="8">
    <source>
        <dbReference type="ARBA" id="ARBA00023187"/>
    </source>
</evidence>
<dbReference type="InterPro" id="IPR000504">
    <property type="entry name" value="RRM_dom"/>
</dbReference>
<dbReference type="Pfam" id="PF00076">
    <property type="entry name" value="RRM_1"/>
    <property type="match status" value="1"/>
</dbReference>
<organism evidence="17 18">
    <name type="scientific">Taeniopygia guttata</name>
    <name type="common">Zebra finch</name>
    <name type="synonym">Poephila guttata</name>
    <dbReference type="NCBI Taxonomy" id="59729"/>
    <lineage>
        <taxon>Eukaryota</taxon>
        <taxon>Metazoa</taxon>
        <taxon>Chordata</taxon>
        <taxon>Craniata</taxon>
        <taxon>Vertebrata</taxon>
        <taxon>Euteleostomi</taxon>
        <taxon>Archelosauria</taxon>
        <taxon>Archosauria</taxon>
        <taxon>Dinosauria</taxon>
        <taxon>Saurischia</taxon>
        <taxon>Theropoda</taxon>
        <taxon>Coelurosauria</taxon>
        <taxon>Aves</taxon>
        <taxon>Neognathae</taxon>
        <taxon>Neoaves</taxon>
        <taxon>Telluraves</taxon>
        <taxon>Australaves</taxon>
        <taxon>Passeriformes</taxon>
        <taxon>Passeroidea</taxon>
        <taxon>Estrildidae</taxon>
        <taxon>Estrildinae</taxon>
        <taxon>Taeniopygia</taxon>
    </lineage>
</organism>
<comment type="function">
    <text evidence="10">Participates in the regulation of alternative splicing by modulating the activity of other splice facors. Inhibits the splicing activity of SFRS1, SFRS2 and SFRS6. Augments the splicing activity of SFRS3.</text>
</comment>
<keyword evidence="8" id="KW-0508">mRNA splicing</keyword>
<evidence type="ECO:0000256" key="14">
    <source>
        <dbReference type="PROSITE-ProRule" id="PRU00176"/>
    </source>
</evidence>
<dbReference type="GeneTree" id="ENSGT00730000110872"/>
<dbReference type="PANTHER" id="PTHR23236:SF119">
    <property type="entry name" value="NUCLEAR RNA-BINDING PROTEIN SART-3"/>
    <property type="match status" value="1"/>
</dbReference>
<evidence type="ECO:0000256" key="15">
    <source>
        <dbReference type="SAM" id="MobiDB-lite"/>
    </source>
</evidence>
<keyword evidence="7 14" id="KW-0694">RNA-binding</keyword>
<evidence type="ECO:0000313" key="17">
    <source>
        <dbReference type="Ensembl" id="ENSTGUP00000003038.2"/>
    </source>
</evidence>
<evidence type="ECO:0000256" key="2">
    <source>
        <dbReference type="ARBA" id="ARBA00010269"/>
    </source>
</evidence>
<dbReference type="InterPro" id="IPR012677">
    <property type="entry name" value="Nucleotide-bd_a/b_plait_sf"/>
</dbReference>
<dbReference type="PANTHER" id="PTHR23236">
    <property type="entry name" value="EUKARYOTIC TRANSLATION INITIATION FACTOR 4B/4H"/>
    <property type="match status" value="1"/>
</dbReference>
<evidence type="ECO:0000259" key="16">
    <source>
        <dbReference type="PROSITE" id="PS50102"/>
    </source>
</evidence>
<evidence type="ECO:0000256" key="4">
    <source>
        <dbReference type="ARBA" id="ARBA00022664"/>
    </source>
</evidence>